<organism evidence="11 12">
    <name type="scientific">Allocoprobacillus halotolerans</name>
    <dbReference type="NCBI Taxonomy" id="2944914"/>
    <lineage>
        <taxon>Bacteria</taxon>
        <taxon>Bacillati</taxon>
        <taxon>Bacillota</taxon>
        <taxon>Erysipelotrichia</taxon>
        <taxon>Erysipelotrichales</taxon>
        <taxon>Erysipelotrichaceae</taxon>
        <taxon>Allocoprobacillus</taxon>
    </lineage>
</organism>
<keyword evidence="5" id="KW-0819">tRNA processing</keyword>
<evidence type="ECO:0000313" key="12">
    <source>
        <dbReference type="Proteomes" id="UP001060112"/>
    </source>
</evidence>
<keyword evidence="4" id="KW-0963">Cytoplasm</keyword>
<dbReference type="PANTHER" id="PTHR33540">
    <property type="entry name" value="TRNA THREONYLCARBAMOYLADENOSINE BIOSYNTHESIS PROTEIN TSAE"/>
    <property type="match status" value="1"/>
</dbReference>
<evidence type="ECO:0000256" key="4">
    <source>
        <dbReference type="ARBA" id="ARBA00022490"/>
    </source>
</evidence>
<dbReference type="RefSeq" id="WP_290142385.1">
    <property type="nucleotide sequence ID" value="NZ_CP101620.1"/>
</dbReference>
<dbReference type="InterPro" id="IPR003442">
    <property type="entry name" value="T6A_TsaE"/>
</dbReference>
<evidence type="ECO:0000256" key="7">
    <source>
        <dbReference type="ARBA" id="ARBA00022741"/>
    </source>
</evidence>
<evidence type="ECO:0000256" key="2">
    <source>
        <dbReference type="ARBA" id="ARBA00007599"/>
    </source>
</evidence>
<proteinExistence type="inferred from homology"/>
<keyword evidence="8" id="KW-0067">ATP-binding</keyword>
<keyword evidence="9" id="KW-0460">Magnesium</keyword>
<dbReference type="InterPro" id="IPR027417">
    <property type="entry name" value="P-loop_NTPase"/>
</dbReference>
<evidence type="ECO:0000256" key="8">
    <source>
        <dbReference type="ARBA" id="ARBA00022840"/>
    </source>
</evidence>
<keyword evidence="6" id="KW-0479">Metal-binding</keyword>
<evidence type="ECO:0000256" key="1">
    <source>
        <dbReference type="ARBA" id="ARBA00004496"/>
    </source>
</evidence>
<evidence type="ECO:0000256" key="6">
    <source>
        <dbReference type="ARBA" id="ARBA00022723"/>
    </source>
</evidence>
<sequence>MVDFQNEQDMIDFGEELAKHLFPNAIITLEGELGVGKTTFTKGIGKGLGVTKIINSPTFTIVKEYQGRMPFYHFDAYRLEGENEELGFEEMFENDGICVIEWPMYIQDILPVNRLEIHMTKNNDQTRRMDFIAHGEKYQQLLKEMDICYN</sequence>
<gene>
    <name evidence="11" type="primary">tsaE</name>
    <name evidence="11" type="ORF">NMU03_16710</name>
</gene>
<dbReference type="EMBL" id="CP101620">
    <property type="protein sequence ID" value="UTY40903.1"/>
    <property type="molecule type" value="Genomic_DNA"/>
</dbReference>
<comment type="subcellular location">
    <subcellularLocation>
        <location evidence="1">Cytoplasm</location>
    </subcellularLocation>
</comment>
<evidence type="ECO:0000256" key="10">
    <source>
        <dbReference type="ARBA" id="ARBA00032441"/>
    </source>
</evidence>
<dbReference type="Gene3D" id="3.40.50.300">
    <property type="entry name" value="P-loop containing nucleotide triphosphate hydrolases"/>
    <property type="match status" value="1"/>
</dbReference>
<protein>
    <recommendedName>
        <fullName evidence="3">tRNA threonylcarbamoyladenosine biosynthesis protein TsaE</fullName>
    </recommendedName>
    <alternativeName>
        <fullName evidence="10">t(6)A37 threonylcarbamoyladenosine biosynthesis protein TsaE</fullName>
    </alternativeName>
</protein>
<evidence type="ECO:0000256" key="9">
    <source>
        <dbReference type="ARBA" id="ARBA00022842"/>
    </source>
</evidence>
<evidence type="ECO:0000256" key="3">
    <source>
        <dbReference type="ARBA" id="ARBA00019010"/>
    </source>
</evidence>
<accession>A0ABY5IA37</accession>
<evidence type="ECO:0000313" key="11">
    <source>
        <dbReference type="EMBL" id="UTY40903.1"/>
    </source>
</evidence>
<evidence type="ECO:0000256" key="5">
    <source>
        <dbReference type="ARBA" id="ARBA00022694"/>
    </source>
</evidence>
<dbReference type="SUPFAM" id="SSF52540">
    <property type="entry name" value="P-loop containing nucleoside triphosphate hydrolases"/>
    <property type="match status" value="1"/>
</dbReference>
<comment type="similarity">
    <text evidence="2">Belongs to the TsaE family.</text>
</comment>
<name>A0ABY5IA37_9FIRM</name>
<dbReference type="Proteomes" id="UP001060112">
    <property type="component" value="Chromosome"/>
</dbReference>
<dbReference type="NCBIfam" id="TIGR00150">
    <property type="entry name" value="T6A_YjeE"/>
    <property type="match status" value="1"/>
</dbReference>
<keyword evidence="7" id="KW-0547">Nucleotide-binding</keyword>
<dbReference type="Pfam" id="PF02367">
    <property type="entry name" value="TsaE"/>
    <property type="match status" value="1"/>
</dbReference>
<reference evidence="11" key="1">
    <citation type="submission" date="2022-07" db="EMBL/GenBank/DDBJ databases">
        <title>Faecal culturing of patients with breast cancer.</title>
        <authorList>
            <person name="Teng N.M.Y."/>
            <person name="Kiu R."/>
            <person name="Evans R."/>
            <person name="Baker D.J."/>
            <person name="Zenner C."/>
            <person name="Robinson S.D."/>
            <person name="Hall L.J."/>
        </authorList>
    </citation>
    <scope>NUCLEOTIDE SEQUENCE</scope>
    <source>
        <strain evidence="11">LH1062</strain>
    </source>
</reference>
<keyword evidence="12" id="KW-1185">Reference proteome</keyword>
<dbReference type="PANTHER" id="PTHR33540:SF2">
    <property type="entry name" value="TRNA THREONYLCARBAMOYLADENOSINE BIOSYNTHESIS PROTEIN TSAE"/>
    <property type="match status" value="1"/>
</dbReference>